<dbReference type="EMBL" id="AUWY01000087">
    <property type="protein sequence ID" value="EQB31862.1"/>
    <property type="molecule type" value="Genomic_DNA"/>
</dbReference>
<dbReference type="InterPro" id="IPR004498">
    <property type="entry name" value="Ribosomal_PrmA_MeTrfase"/>
</dbReference>
<proteinExistence type="inferred from homology"/>
<keyword evidence="2 6" id="KW-0963">Cytoplasm</keyword>
<evidence type="ECO:0000313" key="7">
    <source>
        <dbReference type="EMBL" id="EQB31862.1"/>
    </source>
</evidence>
<feature type="binding site" evidence="6">
    <location>
        <position position="144"/>
    </location>
    <ligand>
        <name>S-adenosyl-L-methionine</name>
        <dbReference type="ChEBI" id="CHEBI:59789"/>
    </ligand>
</feature>
<dbReference type="Gene3D" id="3.40.50.150">
    <property type="entry name" value="Vaccinia Virus protein VP39"/>
    <property type="match status" value="1"/>
</dbReference>
<comment type="similarity">
    <text evidence="1 6">Belongs to the methyltransferase superfamily. PrmA family.</text>
</comment>
<comment type="subcellular location">
    <subcellularLocation>
        <location evidence="6">Cytoplasm</location>
    </subcellularLocation>
</comment>
<evidence type="ECO:0000256" key="5">
    <source>
        <dbReference type="ARBA" id="ARBA00022691"/>
    </source>
</evidence>
<evidence type="ECO:0000256" key="2">
    <source>
        <dbReference type="ARBA" id="ARBA00022490"/>
    </source>
</evidence>
<dbReference type="OrthoDB" id="9785995at2"/>
<reference evidence="7 8" key="1">
    <citation type="journal article" date="2013" name="Genome Announc.">
        <title>Draft Genome Sequence of Sphingobium ummariense Strain RL-3, a Hexachlorocyclohexane-Degrading Bacterium.</title>
        <authorList>
            <person name="Kohli P."/>
            <person name="Dua A."/>
            <person name="Sangwan N."/>
            <person name="Oldach P."/>
            <person name="Khurana J.P."/>
            <person name="Lal R."/>
        </authorList>
    </citation>
    <scope>NUCLEOTIDE SEQUENCE [LARGE SCALE GENOMIC DNA]</scope>
    <source>
        <strain evidence="7 8">RL-3</strain>
    </source>
</reference>
<dbReference type="eggNOG" id="COG2264">
    <property type="taxonomic scope" value="Bacteria"/>
</dbReference>
<protein>
    <recommendedName>
        <fullName evidence="6">Ribosomal protein L11 methyltransferase</fullName>
        <shortName evidence="6">L11 Mtase</shortName>
        <ecNumber evidence="6">2.1.1.-</ecNumber>
    </recommendedName>
</protein>
<dbReference type="Pfam" id="PF06325">
    <property type="entry name" value="PrmA"/>
    <property type="match status" value="1"/>
</dbReference>
<evidence type="ECO:0000313" key="8">
    <source>
        <dbReference type="Proteomes" id="UP000015523"/>
    </source>
</evidence>
<dbReference type="PANTHER" id="PTHR43648:SF1">
    <property type="entry name" value="ELECTRON TRANSFER FLAVOPROTEIN BETA SUBUNIT LYSINE METHYLTRANSFERASE"/>
    <property type="match status" value="1"/>
</dbReference>
<accession>T0J4V3</accession>
<comment type="caution">
    <text evidence="7">The sequence shown here is derived from an EMBL/GenBank/DDBJ whole genome shotgun (WGS) entry which is preliminary data.</text>
</comment>
<dbReference type="CDD" id="cd02440">
    <property type="entry name" value="AdoMet_MTases"/>
    <property type="match status" value="1"/>
</dbReference>
<comment type="catalytic activity">
    <reaction evidence="6">
        <text>L-lysyl-[protein] + 3 S-adenosyl-L-methionine = N(6),N(6),N(6)-trimethyl-L-lysyl-[protein] + 3 S-adenosyl-L-homocysteine + 3 H(+)</text>
        <dbReference type="Rhea" id="RHEA:54192"/>
        <dbReference type="Rhea" id="RHEA-COMP:9752"/>
        <dbReference type="Rhea" id="RHEA-COMP:13826"/>
        <dbReference type="ChEBI" id="CHEBI:15378"/>
        <dbReference type="ChEBI" id="CHEBI:29969"/>
        <dbReference type="ChEBI" id="CHEBI:57856"/>
        <dbReference type="ChEBI" id="CHEBI:59789"/>
        <dbReference type="ChEBI" id="CHEBI:61961"/>
    </reaction>
</comment>
<sequence>MEDAARSAGQSWKVTLPCTRAEAEALDGEIAAFAMMDRPPVLMTSEAEPDNPDSWQLDAYFEGKPSQAAIKLLRALVPSAAGTKAVIEQLPDEDWVTLSQQGLEPVTAGRFHVRNLATDPEEPGHVNFLIGASRAFGTGQHDTTAGCLVMLDRMRRIGMRFGNVADIGTGTGLLAFAALHLWPRAYATASDIDPVAVEISAENARANGVRLGSGMGQVALYTAAGVDHAALVRRAPYDLLIANILAGPLIELAPSLCALVEDGGTILLAGLLKEQADAVLAAYRAQGMRLAERVDRGDWPTLRLRKRPRIGWRRPVRLDPAERGEAWGFGSI</sequence>
<feature type="binding site" evidence="6">
    <location>
        <position position="243"/>
    </location>
    <ligand>
        <name>S-adenosyl-L-methionine</name>
        <dbReference type="ChEBI" id="CHEBI:59789"/>
    </ligand>
</feature>
<keyword evidence="3 6" id="KW-0489">Methyltransferase</keyword>
<evidence type="ECO:0000256" key="6">
    <source>
        <dbReference type="HAMAP-Rule" id="MF_00735"/>
    </source>
</evidence>
<keyword evidence="8" id="KW-1185">Reference proteome</keyword>
<evidence type="ECO:0000256" key="1">
    <source>
        <dbReference type="ARBA" id="ARBA00009741"/>
    </source>
</evidence>
<dbReference type="InterPro" id="IPR029063">
    <property type="entry name" value="SAM-dependent_MTases_sf"/>
</dbReference>
<dbReference type="SUPFAM" id="SSF53335">
    <property type="entry name" value="S-adenosyl-L-methionine-dependent methyltransferases"/>
    <property type="match status" value="1"/>
</dbReference>
<gene>
    <name evidence="6" type="primary">prmA</name>
    <name evidence="7" type="ORF">M529_12535</name>
</gene>
<organism evidence="7 8">
    <name type="scientific">Sphingobium ummariense RL-3</name>
    <dbReference type="NCBI Taxonomy" id="1346791"/>
    <lineage>
        <taxon>Bacteria</taxon>
        <taxon>Pseudomonadati</taxon>
        <taxon>Pseudomonadota</taxon>
        <taxon>Alphaproteobacteria</taxon>
        <taxon>Sphingomonadales</taxon>
        <taxon>Sphingomonadaceae</taxon>
        <taxon>Sphingobium</taxon>
    </lineage>
</organism>
<dbReference type="InterPro" id="IPR050078">
    <property type="entry name" value="Ribosomal_L11_MeTrfase_PrmA"/>
</dbReference>
<feature type="binding site" evidence="6">
    <location>
        <position position="191"/>
    </location>
    <ligand>
        <name>S-adenosyl-L-methionine</name>
        <dbReference type="ChEBI" id="CHEBI:59789"/>
    </ligand>
</feature>
<dbReference type="PATRIC" id="fig|1346791.3.peg.2409"/>
<dbReference type="PANTHER" id="PTHR43648">
    <property type="entry name" value="ELECTRON TRANSFER FLAVOPROTEIN BETA SUBUNIT LYSINE METHYLTRANSFERASE"/>
    <property type="match status" value="1"/>
</dbReference>
<dbReference type="HAMAP" id="MF_00735">
    <property type="entry name" value="Methyltr_PrmA"/>
    <property type="match status" value="1"/>
</dbReference>
<dbReference type="GO" id="GO:0008276">
    <property type="term" value="F:protein methyltransferase activity"/>
    <property type="evidence" value="ECO:0007669"/>
    <property type="project" value="UniProtKB-UniRule"/>
</dbReference>
<keyword evidence="4 6" id="KW-0808">Transferase</keyword>
<evidence type="ECO:0000256" key="4">
    <source>
        <dbReference type="ARBA" id="ARBA00022679"/>
    </source>
</evidence>
<evidence type="ECO:0000256" key="3">
    <source>
        <dbReference type="ARBA" id="ARBA00022603"/>
    </source>
</evidence>
<keyword evidence="5 6" id="KW-0949">S-adenosyl-L-methionine</keyword>
<dbReference type="Proteomes" id="UP000015523">
    <property type="component" value="Unassembled WGS sequence"/>
</dbReference>
<comment type="function">
    <text evidence="6">Methylates ribosomal protein L11.</text>
</comment>
<dbReference type="STRING" id="1346791.M529_12535"/>
<name>T0J4V3_9SPHN</name>
<dbReference type="GO" id="GO:0032259">
    <property type="term" value="P:methylation"/>
    <property type="evidence" value="ECO:0007669"/>
    <property type="project" value="UniProtKB-KW"/>
</dbReference>
<feature type="binding site" evidence="6">
    <location>
        <position position="168"/>
    </location>
    <ligand>
        <name>S-adenosyl-L-methionine</name>
        <dbReference type="ChEBI" id="CHEBI:59789"/>
    </ligand>
</feature>
<dbReference type="RefSeq" id="WP_021318302.1">
    <property type="nucleotide sequence ID" value="NZ_AUWY01000087.1"/>
</dbReference>
<dbReference type="EC" id="2.1.1.-" evidence="6"/>
<dbReference type="GO" id="GO:0005737">
    <property type="term" value="C:cytoplasm"/>
    <property type="evidence" value="ECO:0007669"/>
    <property type="project" value="UniProtKB-SubCell"/>
</dbReference>
<dbReference type="AlphaFoldDB" id="T0J4V3"/>